<feature type="non-terminal residue" evidence="2">
    <location>
        <position position="141"/>
    </location>
</feature>
<evidence type="ECO:0000313" key="2">
    <source>
        <dbReference type="EMBL" id="GAI54181.1"/>
    </source>
</evidence>
<protein>
    <recommendedName>
        <fullName evidence="1">4Fe-4S ferredoxin-type domain-containing protein</fullName>
    </recommendedName>
</protein>
<comment type="caution">
    <text evidence="2">The sequence shown here is derived from an EMBL/GenBank/DDBJ whole genome shotgun (WGS) entry which is preliminary data.</text>
</comment>
<feature type="domain" description="4Fe-4S ferredoxin-type" evidence="1">
    <location>
        <begin position="88"/>
        <end position="117"/>
    </location>
</feature>
<dbReference type="Gene3D" id="3.30.70.20">
    <property type="match status" value="1"/>
</dbReference>
<dbReference type="AlphaFoldDB" id="X1QH87"/>
<evidence type="ECO:0000259" key="1">
    <source>
        <dbReference type="PROSITE" id="PS51379"/>
    </source>
</evidence>
<dbReference type="Pfam" id="PF12838">
    <property type="entry name" value="Fer4_7"/>
    <property type="match status" value="1"/>
</dbReference>
<name>X1QH87_9ZZZZ</name>
<gene>
    <name evidence="2" type="ORF">S06H3_63125</name>
</gene>
<accession>X1QH87</accession>
<dbReference type="EMBL" id="BARV01041805">
    <property type="protein sequence ID" value="GAI54181.1"/>
    <property type="molecule type" value="Genomic_DNA"/>
</dbReference>
<dbReference type="PROSITE" id="PS00198">
    <property type="entry name" value="4FE4S_FER_1"/>
    <property type="match status" value="1"/>
</dbReference>
<dbReference type="SUPFAM" id="SSF54862">
    <property type="entry name" value="4Fe-4S ferredoxins"/>
    <property type="match status" value="1"/>
</dbReference>
<dbReference type="InterPro" id="IPR017896">
    <property type="entry name" value="4Fe4S_Fe-S-bd"/>
</dbReference>
<reference evidence="2" key="1">
    <citation type="journal article" date="2014" name="Front. Microbiol.">
        <title>High frequency of phylogenetically diverse reductive dehalogenase-homologous genes in deep subseafloor sedimentary metagenomes.</title>
        <authorList>
            <person name="Kawai M."/>
            <person name="Futagami T."/>
            <person name="Toyoda A."/>
            <person name="Takaki Y."/>
            <person name="Nishi S."/>
            <person name="Hori S."/>
            <person name="Arai W."/>
            <person name="Tsubouchi T."/>
            <person name="Morono Y."/>
            <person name="Uchiyama I."/>
            <person name="Ito T."/>
            <person name="Fujiyama A."/>
            <person name="Inagaki F."/>
            <person name="Takami H."/>
        </authorList>
    </citation>
    <scope>NUCLEOTIDE SEQUENCE</scope>
    <source>
        <strain evidence="2">Expedition CK06-06</strain>
    </source>
</reference>
<dbReference type="PROSITE" id="PS51379">
    <property type="entry name" value="4FE4S_FER_2"/>
    <property type="match status" value="2"/>
</dbReference>
<feature type="domain" description="4Fe-4S ferredoxin-type" evidence="1">
    <location>
        <begin position="118"/>
        <end position="141"/>
    </location>
</feature>
<dbReference type="InterPro" id="IPR017900">
    <property type="entry name" value="4Fe4S_Fe_S_CS"/>
</dbReference>
<proteinExistence type="predicted"/>
<organism evidence="2">
    <name type="scientific">marine sediment metagenome</name>
    <dbReference type="NCBI Taxonomy" id="412755"/>
    <lineage>
        <taxon>unclassified sequences</taxon>
        <taxon>metagenomes</taxon>
        <taxon>ecological metagenomes</taxon>
    </lineage>
</organism>
<sequence length="141" mass="14698">MIVLCAAIEPQQDAENVARTFSISRKADGFFLERHPKLDPVATTTAGVYVVGCCQGPKDIPDTVSQASAAAAKILGTITKGKVELEANTAVINEALCSGCQICNLLCLYNAISFDAEKRVCNINEALCKGCGVCVAACPSG</sequence>